<dbReference type="Proteomes" id="UP000828390">
    <property type="component" value="Unassembled WGS sequence"/>
</dbReference>
<dbReference type="AlphaFoldDB" id="A0A9D3YZ37"/>
<proteinExistence type="predicted"/>
<comment type="caution">
    <text evidence="2">The sequence shown here is derived from an EMBL/GenBank/DDBJ whole genome shotgun (WGS) entry which is preliminary data.</text>
</comment>
<feature type="compositionally biased region" description="Basic and acidic residues" evidence="1">
    <location>
        <begin position="67"/>
        <end position="78"/>
    </location>
</feature>
<evidence type="ECO:0000313" key="3">
    <source>
        <dbReference type="Proteomes" id="UP000828390"/>
    </source>
</evidence>
<feature type="compositionally biased region" description="Basic and acidic residues" evidence="1">
    <location>
        <begin position="1"/>
        <end position="18"/>
    </location>
</feature>
<reference evidence="2" key="2">
    <citation type="submission" date="2020-11" db="EMBL/GenBank/DDBJ databases">
        <authorList>
            <person name="McCartney M.A."/>
            <person name="Auch B."/>
            <person name="Kono T."/>
            <person name="Mallez S."/>
            <person name="Becker A."/>
            <person name="Gohl D.M."/>
            <person name="Silverstein K.A.T."/>
            <person name="Koren S."/>
            <person name="Bechman K.B."/>
            <person name="Herman A."/>
            <person name="Abrahante J.E."/>
            <person name="Garbe J."/>
        </authorList>
    </citation>
    <scope>NUCLEOTIDE SEQUENCE</scope>
    <source>
        <strain evidence="2">Duluth1</strain>
        <tissue evidence="2">Whole animal</tissue>
    </source>
</reference>
<dbReference type="EMBL" id="JAIWYP010000014">
    <property type="protein sequence ID" value="KAH3707680.1"/>
    <property type="molecule type" value="Genomic_DNA"/>
</dbReference>
<evidence type="ECO:0000313" key="2">
    <source>
        <dbReference type="EMBL" id="KAH3707680.1"/>
    </source>
</evidence>
<reference evidence="2" key="1">
    <citation type="journal article" date="2019" name="bioRxiv">
        <title>The Genome of the Zebra Mussel, Dreissena polymorpha: A Resource for Invasive Species Research.</title>
        <authorList>
            <person name="McCartney M.A."/>
            <person name="Auch B."/>
            <person name="Kono T."/>
            <person name="Mallez S."/>
            <person name="Zhang Y."/>
            <person name="Obille A."/>
            <person name="Becker A."/>
            <person name="Abrahante J.E."/>
            <person name="Garbe J."/>
            <person name="Badalamenti J.P."/>
            <person name="Herman A."/>
            <person name="Mangelson H."/>
            <person name="Liachko I."/>
            <person name="Sullivan S."/>
            <person name="Sone E.D."/>
            <person name="Koren S."/>
            <person name="Silverstein K.A.T."/>
            <person name="Beckman K.B."/>
            <person name="Gohl D.M."/>
        </authorList>
    </citation>
    <scope>NUCLEOTIDE SEQUENCE</scope>
    <source>
        <strain evidence="2">Duluth1</strain>
        <tissue evidence="2">Whole animal</tissue>
    </source>
</reference>
<name>A0A9D3YZ37_DREPO</name>
<feature type="compositionally biased region" description="Basic and acidic residues" evidence="1">
    <location>
        <begin position="29"/>
        <end position="51"/>
    </location>
</feature>
<accession>A0A9D3YZ37</accession>
<sequence length="118" mass="12947">MSPKSAKHDLAVSKKPERSPSSGQPSPRVDNEQSRVKDTYSESAQVKDKVSDSSLVKANVSYLPVTKESRTNDGDRRQQISVRNQISSENSGPLRSASPKRRDNTGSGKQQRPPEKGL</sequence>
<protein>
    <submittedName>
        <fullName evidence="2">Uncharacterized protein</fullName>
    </submittedName>
</protein>
<feature type="compositionally biased region" description="Polar residues" evidence="1">
    <location>
        <begin position="79"/>
        <end position="93"/>
    </location>
</feature>
<evidence type="ECO:0000256" key="1">
    <source>
        <dbReference type="SAM" id="MobiDB-lite"/>
    </source>
</evidence>
<gene>
    <name evidence="2" type="ORF">DPMN_067091</name>
</gene>
<feature type="region of interest" description="Disordered" evidence="1">
    <location>
        <begin position="1"/>
        <end position="118"/>
    </location>
</feature>
<keyword evidence="3" id="KW-1185">Reference proteome</keyword>
<organism evidence="2 3">
    <name type="scientific">Dreissena polymorpha</name>
    <name type="common">Zebra mussel</name>
    <name type="synonym">Mytilus polymorpha</name>
    <dbReference type="NCBI Taxonomy" id="45954"/>
    <lineage>
        <taxon>Eukaryota</taxon>
        <taxon>Metazoa</taxon>
        <taxon>Spiralia</taxon>
        <taxon>Lophotrochozoa</taxon>
        <taxon>Mollusca</taxon>
        <taxon>Bivalvia</taxon>
        <taxon>Autobranchia</taxon>
        <taxon>Heteroconchia</taxon>
        <taxon>Euheterodonta</taxon>
        <taxon>Imparidentia</taxon>
        <taxon>Neoheterodontei</taxon>
        <taxon>Myida</taxon>
        <taxon>Dreissenoidea</taxon>
        <taxon>Dreissenidae</taxon>
        <taxon>Dreissena</taxon>
    </lineage>
</organism>